<proteinExistence type="predicted"/>
<dbReference type="Proteomes" id="UP001519460">
    <property type="component" value="Unassembled WGS sequence"/>
</dbReference>
<keyword evidence="3" id="KW-1185">Reference proteome</keyword>
<evidence type="ECO:0000313" key="3">
    <source>
        <dbReference type="Proteomes" id="UP001519460"/>
    </source>
</evidence>
<feature type="region of interest" description="Disordered" evidence="1">
    <location>
        <begin position="1"/>
        <end position="41"/>
    </location>
</feature>
<dbReference type="AlphaFoldDB" id="A0ABD0L9E5"/>
<accession>A0ABD0L9E5</accession>
<protein>
    <submittedName>
        <fullName evidence="2">Uncharacterized protein</fullName>
    </submittedName>
</protein>
<comment type="caution">
    <text evidence="2">The sequence shown here is derived from an EMBL/GenBank/DDBJ whole genome shotgun (WGS) entry which is preliminary data.</text>
</comment>
<sequence length="111" mass="12517">MHTIEILHRSPYRDKAASGVTAHKEQHPPPSSLPSRQKIGNRCPRDKITITVDCGERSGTGHLDFPRNVGDENLWRLRCHVCGGHRCMEMFIVGVALSCRSHIYLSSLSIW</sequence>
<evidence type="ECO:0000313" key="2">
    <source>
        <dbReference type="EMBL" id="KAK7495906.1"/>
    </source>
</evidence>
<organism evidence="2 3">
    <name type="scientific">Batillaria attramentaria</name>
    <dbReference type="NCBI Taxonomy" id="370345"/>
    <lineage>
        <taxon>Eukaryota</taxon>
        <taxon>Metazoa</taxon>
        <taxon>Spiralia</taxon>
        <taxon>Lophotrochozoa</taxon>
        <taxon>Mollusca</taxon>
        <taxon>Gastropoda</taxon>
        <taxon>Caenogastropoda</taxon>
        <taxon>Sorbeoconcha</taxon>
        <taxon>Cerithioidea</taxon>
        <taxon>Batillariidae</taxon>
        <taxon>Batillaria</taxon>
    </lineage>
</organism>
<dbReference type="EMBL" id="JACVVK020000071">
    <property type="protein sequence ID" value="KAK7495906.1"/>
    <property type="molecule type" value="Genomic_DNA"/>
</dbReference>
<gene>
    <name evidence="2" type="ORF">BaRGS_00012896</name>
</gene>
<feature type="compositionally biased region" description="Basic and acidic residues" evidence="1">
    <location>
        <begin position="1"/>
        <end position="27"/>
    </location>
</feature>
<name>A0ABD0L9E5_9CAEN</name>
<evidence type="ECO:0000256" key="1">
    <source>
        <dbReference type="SAM" id="MobiDB-lite"/>
    </source>
</evidence>
<reference evidence="2 3" key="1">
    <citation type="journal article" date="2023" name="Sci. Data">
        <title>Genome assembly of the Korean intertidal mud-creeper Batillaria attramentaria.</title>
        <authorList>
            <person name="Patra A.K."/>
            <person name="Ho P.T."/>
            <person name="Jun S."/>
            <person name="Lee S.J."/>
            <person name="Kim Y."/>
            <person name="Won Y.J."/>
        </authorList>
    </citation>
    <scope>NUCLEOTIDE SEQUENCE [LARGE SCALE GENOMIC DNA]</scope>
    <source>
        <strain evidence="2">Wonlab-2016</strain>
    </source>
</reference>